<accession>A0AAP5LTL9</accession>
<evidence type="ECO:0000256" key="7">
    <source>
        <dbReference type="ARBA" id="ARBA00023288"/>
    </source>
</evidence>
<dbReference type="EMBL" id="JAVDTR010000020">
    <property type="protein sequence ID" value="MDR6726769.1"/>
    <property type="molecule type" value="Genomic_DNA"/>
</dbReference>
<dbReference type="PROSITE" id="PS51257">
    <property type="entry name" value="PROKAR_LIPOPROTEIN"/>
    <property type="match status" value="1"/>
</dbReference>
<evidence type="ECO:0000256" key="1">
    <source>
        <dbReference type="ARBA" id="ARBA00004635"/>
    </source>
</evidence>
<comment type="caution">
    <text evidence="10">The sequence shown here is derived from an EMBL/GenBank/DDBJ whole genome shotgun (WGS) entry which is preliminary data.</text>
</comment>
<proteinExistence type="inferred from homology"/>
<feature type="domain" description="Spore germination GerAC-like C-terminal" evidence="8">
    <location>
        <begin position="224"/>
        <end position="389"/>
    </location>
</feature>
<dbReference type="InterPro" id="IPR038501">
    <property type="entry name" value="Spore_GerAC_C_sf"/>
</dbReference>
<dbReference type="Gene3D" id="6.20.190.10">
    <property type="entry name" value="Nutrient germinant receptor protein C, domain 1"/>
    <property type="match status" value="1"/>
</dbReference>
<sequence length="401" mass="44727">MKTSLRLISCILVILPLLTGCWDRQELNELGIMLGLGVDKDGDQIKVSAQVVVPSEISSKSGGGIGTPVTQYHATAASLLEAIQKLTETSPRRIFMSHIRILVFGEEFAREEGIYDVIEALMREPTARPDYYVMVARKTKAADVLNLLTPLENIPAEKLYNSLDVSAKTWSPTTTVTGDELMDTMISPGIQPVITGIEIIGNHKKSGEKSNIESIVVPAHLNTTGLAVFHKDKLIGWLTENESKGFNYVRGNVKTTVGHVDCPNTQGSVTMKTLRTSTDRKVKFIQGEPVVHLKVKNVSSIGSVECKFEIGSMSAIHELEKLSEERLVELMKNSVNSVRRKFHVDIFGFGQEIYRSNPKFFNKVKDNWDQQFEDLDVKYEANSQIRRVGTLDNSFQNELKE</sequence>
<dbReference type="PANTHER" id="PTHR35789">
    <property type="entry name" value="SPORE GERMINATION PROTEIN B3"/>
    <property type="match status" value="1"/>
</dbReference>
<comment type="similarity">
    <text evidence="2">Belongs to the GerABKC lipoprotein family.</text>
</comment>
<evidence type="ECO:0000313" key="11">
    <source>
        <dbReference type="Proteomes" id="UP001254832"/>
    </source>
</evidence>
<dbReference type="InterPro" id="IPR046953">
    <property type="entry name" value="Spore_GerAC-like_C"/>
</dbReference>
<evidence type="ECO:0000259" key="8">
    <source>
        <dbReference type="Pfam" id="PF05504"/>
    </source>
</evidence>
<dbReference type="Gene3D" id="3.30.300.210">
    <property type="entry name" value="Nutrient germinant receptor protein C, domain 3"/>
    <property type="match status" value="1"/>
</dbReference>
<evidence type="ECO:0000256" key="2">
    <source>
        <dbReference type="ARBA" id="ARBA00007886"/>
    </source>
</evidence>
<dbReference type="InterPro" id="IPR008844">
    <property type="entry name" value="Spore_GerAC-like"/>
</dbReference>
<name>A0AAP5LTL9_PAEAM</name>
<evidence type="ECO:0000256" key="3">
    <source>
        <dbReference type="ARBA" id="ARBA00022544"/>
    </source>
</evidence>
<reference evidence="10" key="1">
    <citation type="submission" date="2023-07" db="EMBL/GenBank/DDBJ databases">
        <title>Sorghum-associated microbial communities from plants grown in Nebraska, USA.</title>
        <authorList>
            <person name="Schachtman D."/>
        </authorList>
    </citation>
    <scope>NUCLEOTIDE SEQUENCE</scope>
    <source>
        <strain evidence="10">BE80</strain>
    </source>
</reference>
<keyword evidence="7" id="KW-0449">Lipoprotein</keyword>
<dbReference type="RefSeq" id="WP_310145299.1">
    <property type="nucleotide sequence ID" value="NZ_JAVDTR010000020.1"/>
</dbReference>
<dbReference type="PANTHER" id="PTHR35789:SF1">
    <property type="entry name" value="SPORE GERMINATION PROTEIN B3"/>
    <property type="match status" value="1"/>
</dbReference>
<dbReference type="InterPro" id="IPR057336">
    <property type="entry name" value="GerAC_N"/>
</dbReference>
<keyword evidence="4" id="KW-0732">Signal</keyword>
<dbReference type="AlphaFoldDB" id="A0AAP5LTL9"/>
<organism evidence="10 11">
    <name type="scientific">Paenibacillus amylolyticus</name>
    <dbReference type="NCBI Taxonomy" id="1451"/>
    <lineage>
        <taxon>Bacteria</taxon>
        <taxon>Bacillati</taxon>
        <taxon>Bacillota</taxon>
        <taxon>Bacilli</taxon>
        <taxon>Bacillales</taxon>
        <taxon>Paenibacillaceae</taxon>
        <taxon>Paenibacillus</taxon>
    </lineage>
</organism>
<keyword evidence="6" id="KW-0564">Palmitate</keyword>
<feature type="domain" description="Spore germination protein N-terminal" evidence="9">
    <location>
        <begin position="23"/>
        <end position="199"/>
    </location>
</feature>
<dbReference type="Pfam" id="PF25198">
    <property type="entry name" value="Spore_GerAC_N"/>
    <property type="match status" value="1"/>
</dbReference>
<keyword evidence="3" id="KW-0309">Germination</keyword>
<dbReference type="GO" id="GO:0009847">
    <property type="term" value="P:spore germination"/>
    <property type="evidence" value="ECO:0007669"/>
    <property type="project" value="InterPro"/>
</dbReference>
<evidence type="ECO:0000256" key="6">
    <source>
        <dbReference type="ARBA" id="ARBA00023139"/>
    </source>
</evidence>
<dbReference type="Proteomes" id="UP001254832">
    <property type="component" value="Unassembled WGS sequence"/>
</dbReference>
<gene>
    <name evidence="10" type="ORF">J2W91_005293</name>
</gene>
<protein>
    <submittedName>
        <fullName evidence="10">Spore germination protein KC</fullName>
    </submittedName>
</protein>
<comment type="subcellular location">
    <subcellularLocation>
        <location evidence="1">Membrane</location>
        <topology evidence="1">Lipid-anchor</topology>
    </subcellularLocation>
</comment>
<dbReference type="NCBIfam" id="TIGR02887">
    <property type="entry name" value="spore_ger_x_C"/>
    <property type="match status" value="1"/>
</dbReference>
<evidence type="ECO:0000259" key="9">
    <source>
        <dbReference type="Pfam" id="PF25198"/>
    </source>
</evidence>
<dbReference type="GO" id="GO:0016020">
    <property type="term" value="C:membrane"/>
    <property type="evidence" value="ECO:0007669"/>
    <property type="project" value="UniProtKB-SubCell"/>
</dbReference>
<dbReference type="Pfam" id="PF05504">
    <property type="entry name" value="Spore_GerAC"/>
    <property type="match status" value="1"/>
</dbReference>
<evidence type="ECO:0000256" key="4">
    <source>
        <dbReference type="ARBA" id="ARBA00022729"/>
    </source>
</evidence>
<keyword evidence="5" id="KW-0472">Membrane</keyword>
<evidence type="ECO:0000256" key="5">
    <source>
        <dbReference type="ARBA" id="ARBA00023136"/>
    </source>
</evidence>
<evidence type="ECO:0000313" key="10">
    <source>
        <dbReference type="EMBL" id="MDR6726769.1"/>
    </source>
</evidence>